<reference evidence="1" key="1">
    <citation type="submission" date="2014-09" db="EMBL/GenBank/DDBJ databases">
        <authorList>
            <person name="Magalhaes I.L.F."/>
            <person name="Oliveira U."/>
            <person name="Santos F.R."/>
            <person name="Vidigal T.H.D.A."/>
            <person name="Brescovit A.D."/>
            <person name="Santos A.J."/>
        </authorList>
    </citation>
    <scope>NUCLEOTIDE SEQUENCE</scope>
    <source>
        <tissue evidence="1">Shoot tissue taken approximately 20 cm above the soil surface</tissue>
    </source>
</reference>
<organism evidence="1">
    <name type="scientific">Arundo donax</name>
    <name type="common">Giant reed</name>
    <name type="synonym">Donax arundinaceus</name>
    <dbReference type="NCBI Taxonomy" id="35708"/>
    <lineage>
        <taxon>Eukaryota</taxon>
        <taxon>Viridiplantae</taxon>
        <taxon>Streptophyta</taxon>
        <taxon>Embryophyta</taxon>
        <taxon>Tracheophyta</taxon>
        <taxon>Spermatophyta</taxon>
        <taxon>Magnoliopsida</taxon>
        <taxon>Liliopsida</taxon>
        <taxon>Poales</taxon>
        <taxon>Poaceae</taxon>
        <taxon>PACMAD clade</taxon>
        <taxon>Arundinoideae</taxon>
        <taxon>Arundineae</taxon>
        <taxon>Arundo</taxon>
    </lineage>
</organism>
<dbReference type="AlphaFoldDB" id="A0A0A9A851"/>
<proteinExistence type="predicted"/>
<name>A0A0A9A851_ARUDO</name>
<reference evidence="1" key="2">
    <citation type="journal article" date="2015" name="Data Brief">
        <title>Shoot transcriptome of the giant reed, Arundo donax.</title>
        <authorList>
            <person name="Barrero R.A."/>
            <person name="Guerrero F.D."/>
            <person name="Moolhuijzen P."/>
            <person name="Goolsby J.A."/>
            <person name="Tidwell J."/>
            <person name="Bellgard S.E."/>
            <person name="Bellgard M.I."/>
        </authorList>
    </citation>
    <scope>NUCLEOTIDE SEQUENCE</scope>
    <source>
        <tissue evidence="1">Shoot tissue taken approximately 20 cm above the soil surface</tissue>
    </source>
</reference>
<sequence>MKHTPTGRLKTWEYKLIKKGAGI</sequence>
<protein>
    <submittedName>
        <fullName evidence="1">Uncharacterized protein</fullName>
    </submittedName>
</protein>
<accession>A0A0A9A851</accession>
<dbReference type="EMBL" id="GBRH01252745">
    <property type="protein sequence ID" value="JAD45150.1"/>
    <property type="molecule type" value="Transcribed_RNA"/>
</dbReference>
<evidence type="ECO:0000313" key="1">
    <source>
        <dbReference type="EMBL" id="JAD45150.1"/>
    </source>
</evidence>